<dbReference type="RefSeq" id="WP_303541585.1">
    <property type="nucleotide sequence ID" value="NZ_JAUOTP010000003.1"/>
</dbReference>
<dbReference type="Gene3D" id="1.10.150.130">
    <property type="match status" value="1"/>
</dbReference>
<keyword evidence="4" id="KW-0233">DNA recombination</keyword>
<dbReference type="InterPro" id="IPR050808">
    <property type="entry name" value="Phage_Integrase"/>
</dbReference>
<evidence type="ECO:0000256" key="5">
    <source>
        <dbReference type="PROSITE-ProRule" id="PRU01248"/>
    </source>
</evidence>
<dbReference type="SUPFAM" id="SSF56349">
    <property type="entry name" value="DNA breaking-rejoining enzymes"/>
    <property type="match status" value="1"/>
</dbReference>
<gene>
    <name evidence="7" type="ORF">Q4F19_08580</name>
</gene>
<evidence type="ECO:0000259" key="6">
    <source>
        <dbReference type="PROSITE" id="PS51900"/>
    </source>
</evidence>
<dbReference type="InterPro" id="IPR025166">
    <property type="entry name" value="Integrase_DNA_bind_dom"/>
</dbReference>
<dbReference type="PANTHER" id="PTHR30629:SF2">
    <property type="entry name" value="PROPHAGE INTEGRASE INTS-RELATED"/>
    <property type="match status" value="1"/>
</dbReference>
<feature type="domain" description="Core-binding (CB)" evidence="6">
    <location>
        <begin position="97"/>
        <end position="178"/>
    </location>
</feature>
<dbReference type="InterPro" id="IPR044068">
    <property type="entry name" value="CB"/>
</dbReference>
<name>A0ABT8Y8X8_9SPHN</name>
<keyword evidence="8" id="KW-1185">Reference proteome</keyword>
<keyword evidence="3 5" id="KW-0238">DNA-binding</keyword>
<dbReference type="Pfam" id="PF22022">
    <property type="entry name" value="Phage_int_M"/>
    <property type="match status" value="1"/>
</dbReference>
<protein>
    <submittedName>
        <fullName evidence="7">Integrase arm-type DNA-binding domain-containing protein</fullName>
    </submittedName>
</protein>
<comment type="similarity">
    <text evidence="1">Belongs to the 'phage' integrase family.</text>
</comment>
<evidence type="ECO:0000256" key="3">
    <source>
        <dbReference type="ARBA" id="ARBA00023125"/>
    </source>
</evidence>
<evidence type="ECO:0000256" key="4">
    <source>
        <dbReference type="ARBA" id="ARBA00023172"/>
    </source>
</evidence>
<dbReference type="PROSITE" id="PS51900">
    <property type="entry name" value="CB"/>
    <property type="match status" value="1"/>
</dbReference>
<dbReference type="InterPro" id="IPR038488">
    <property type="entry name" value="Integrase_DNA-bd_sf"/>
</dbReference>
<dbReference type="CDD" id="cd00801">
    <property type="entry name" value="INT_P4_C"/>
    <property type="match status" value="1"/>
</dbReference>
<comment type="caution">
    <text evidence="7">The sequence shown here is derived from an EMBL/GenBank/DDBJ whole genome shotgun (WGS) entry which is preliminary data.</text>
</comment>
<evidence type="ECO:0000256" key="2">
    <source>
        <dbReference type="ARBA" id="ARBA00022908"/>
    </source>
</evidence>
<dbReference type="InterPro" id="IPR010998">
    <property type="entry name" value="Integrase_recombinase_N"/>
</dbReference>
<dbReference type="PANTHER" id="PTHR30629">
    <property type="entry name" value="PROPHAGE INTEGRASE"/>
    <property type="match status" value="1"/>
</dbReference>
<evidence type="ECO:0000313" key="8">
    <source>
        <dbReference type="Proteomes" id="UP001169764"/>
    </source>
</evidence>
<reference evidence="7" key="1">
    <citation type="submission" date="2023-07" db="EMBL/GenBank/DDBJ databases">
        <authorList>
            <person name="Kim M."/>
        </authorList>
    </citation>
    <scope>NUCLEOTIDE SEQUENCE</scope>
    <source>
        <strain evidence="7">BIUV-7</strain>
    </source>
</reference>
<keyword evidence="2" id="KW-0229">DNA integration</keyword>
<dbReference type="Gene3D" id="3.30.160.390">
    <property type="entry name" value="Integrase, DNA-binding domain"/>
    <property type="match status" value="1"/>
</dbReference>
<proteinExistence type="inferred from homology"/>
<dbReference type="InterPro" id="IPR013762">
    <property type="entry name" value="Integrase-like_cat_sf"/>
</dbReference>
<dbReference type="Pfam" id="PF13356">
    <property type="entry name" value="Arm-DNA-bind_3"/>
    <property type="match status" value="1"/>
</dbReference>
<dbReference type="GO" id="GO:0003677">
    <property type="term" value="F:DNA binding"/>
    <property type="evidence" value="ECO:0007669"/>
    <property type="project" value="UniProtKB-KW"/>
</dbReference>
<organism evidence="7 8">
    <name type="scientific">Sphingomonas natans</name>
    <dbReference type="NCBI Taxonomy" id="3063330"/>
    <lineage>
        <taxon>Bacteria</taxon>
        <taxon>Pseudomonadati</taxon>
        <taxon>Pseudomonadota</taxon>
        <taxon>Alphaproteobacteria</taxon>
        <taxon>Sphingomonadales</taxon>
        <taxon>Sphingomonadaceae</taxon>
        <taxon>Sphingomonas</taxon>
    </lineage>
</organism>
<sequence length="423" mass="48659">MLTDRYVDRLKPKPEKYRAFDKNGLYILVKPNGDKLWRVRYTKGGKSTILKGPSYPELDVAAARTWGAQAQFQFTLKSKPRLETAARSKSVTNEDERTFECIAREWLSHARRHWSQNYGLRIEQNFERDIFPEIGHIPIELVDGPSLRGALKKVEQRGSLEMCRRLRSQCGSVFSFAIAEGKAKFDPSVSIIDALPKRNLNRHRSALKAPRVPAFFVALAKDNVSKLTSYSIQWTIITIVRSVETRYARYDELEGLDGATPIWRIPSDRVKTKIEHIVPLSKQAIRLLSDIRNLGPESEYLFPSDTSHDGVIGHNRMLDCIKSIGFRGEVTIHGFRGLASTVLNEATRIDDRGEIVRLWDPDWVERQLAHVESRQSRRAYNSAEWIGPRRRMMQWWSDWLDAHGFRGLRIPSAVALRGYQFVN</sequence>
<dbReference type="EMBL" id="JAUOTP010000003">
    <property type="protein sequence ID" value="MDO6414432.1"/>
    <property type="molecule type" value="Genomic_DNA"/>
</dbReference>
<evidence type="ECO:0000256" key="1">
    <source>
        <dbReference type="ARBA" id="ARBA00008857"/>
    </source>
</evidence>
<dbReference type="InterPro" id="IPR011010">
    <property type="entry name" value="DNA_brk_join_enz"/>
</dbReference>
<accession>A0ABT8Y8X8</accession>
<dbReference type="Gene3D" id="1.10.443.10">
    <property type="entry name" value="Intergrase catalytic core"/>
    <property type="match status" value="1"/>
</dbReference>
<dbReference type="InterPro" id="IPR053876">
    <property type="entry name" value="Phage_int_M"/>
</dbReference>
<evidence type="ECO:0000313" key="7">
    <source>
        <dbReference type="EMBL" id="MDO6414432.1"/>
    </source>
</evidence>
<dbReference type="Proteomes" id="UP001169764">
    <property type="component" value="Unassembled WGS sequence"/>
</dbReference>